<reference evidence="1" key="1">
    <citation type="journal article" date="2014" name="Int. J. Syst. Evol. Microbiol.">
        <title>Complete genome sequence of Corynebacterium casei LMG S-19264T (=DSM 44701T), isolated from a smear-ripened cheese.</title>
        <authorList>
            <consortium name="US DOE Joint Genome Institute (JGI-PGF)"/>
            <person name="Walter F."/>
            <person name="Albersmeier A."/>
            <person name="Kalinowski J."/>
            <person name="Ruckert C."/>
        </authorList>
    </citation>
    <scope>NUCLEOTIDE SEQUENCE</scope>
    <source>
        <strain evidence="1">VKM B-2789</strain>
    </source>
</reference>
<reference evidence="1" key="2">
    <citation type="submission" date="2023-01" db="EMBL/GenBank/DDBJ databases">
        <authorList>
            <person name="Sun Q."/>
            <person name="Evtushenko L."/>
        </authorList>
    </citation>
    <scope>NUCLEOTIDE SEQUENCE</scope>
    <source>
        <strain evidence="1">VKM B-2789</strain>
    </source>
</reference>
<comment type="caution">
    <text evidence="1">The sequence shown here is derived from an EMBL/GenBank/DDBJ whole genome shotgun (WGS) entry which is preliminary data.</text>
</comment>
<organism evidence="1 2">
    <name type="scientific">Ancylobacter defluvii</name>
    <dbReference type="NCBI Taxonomy" id="1282440"/>
    <lineage>
        <taxon>Bacteria</taxon>
        <taxon>Pseudomonadati</taxon>
        <taxon>Pseudomonadota</taxon>
        <taxon>Alphaproteobacteria</taxon>
        <taxon>Hyphomicrobiales</taxon>
        <taxon>Xanthobacteraceae</taxon>
        <taxon>Ancylobacter</taxon>
    </lineage>
</organism>
<sequence>MNSLLRDIASLLAVAFASDGVSATAGGAGDNTEAPGTVIDLLALPSRAESVMFAITARSTLAATATLSLTAKIEHSDQSGAGFTDLVPAASFLTLTGGAGGSTERGVAKVGVSLEYAKRYIRVSLKPDLSAGATDTAVIDAIAIFGGSARTPV</sequence>
<dbReference type="RefSeq" id="WP_213363714.1">
    <property type="nucleotide sequence ID" value="NZ_BSFM01000021.1"/>
</dbReference>
<dbReference type="AlphaFoldDB" id="A0A9W6NDF8"/>
<dbReference type="Proteomes" id="UP001143330">
    <property type="component" value="Unassembled WGS sequence"/>
</dbReference>
<name>A0A9W6NDF8_9HYPH</name>
<proteinExistence type="predicted"/>
<evidence type="ECO:0000313" key="1">
    <source>
        <dbReference type="EMBL" id="GLK86680.1"/>
    </source>
</evidence>
<dbReference type="EMBL" id="BSFM01000021">
    <property type="protein sequence ID" value="GLK86680.1"/>
    <property type="molecule type" value="Genomic_DNA"/>
</dbReference>
<gene>
    <name evidence="1" type="ORF">GCM10017653_47500</name>
</gene>
<accession>A0A9W6NDF8</accession>
<keyword evidence="2" id="KW-1185">Reference proteome</keyword>
<evidence type="ECO:0000313" key="2">
    <source>
        <dbReference type="Proteomes" id="UP001143330"/>
    </source>
</evidence>
<protein>
    <submittedName>
        <fullName evidence="1">Uncharacterized protein</fullName>
    </submittedName>
</protein>